<gene>
    <name evidence="3" type="ORF">FRX94_03070</name>
</gene>
<dbReference type="PANTHER" id="PTHR10824">
    <property type="entry name" value="ACYL-COENZYME A THIOESTERASE-RELATED"/>
    <property type="match status" value="1"/>
</dbReference>
<accession>A0A5C5UT44</accession>
<reference evidence="3 4" key="1">
    <citation type="submission" date="2019-08" db="EMBL/GenBank/DDBJ databases">
        <authorList>
            <person name="Lei W."/>
        </authorList>
    </citation>
    <scope>NUCLEOTIDE SEQUENCE [LARGE SCALE GENOMIC DNA]</scope>
    <source>
        <strain evidence="3 4">CCUG 58627</strain>
    </source>
</reference>
<dbReference type="AlphaFoldDB" id="A0A5C5UT44"/>
<feature type="domain" description="Acyl-CoA thioester hydrolase/bile acid-CoA amino acid N-acetyltransferase" evidence="1">
    <location>
        <begin position="13"/>
        <end position="110"/>
    </location>
</feature>
<dbReference type="GO" id="GO:0047617">
    <property type="term" value="F:fatty acyl-CoA hydrolase activity"/>
    <property type="evidence" value="ECO:0007669"/>
    <property type="project" value="TreeGrafter"/>
</dbReference>
<proteinExistence type="predicted"/>
<dbReference type="Gene3D" id="3.40.50.1820">
    <property type="entry name" value="alpha/beta hydrolase"/>
    <property type="match status" value="1"/>
</dbReference>
<evidence type="ECO:0000259" key="1">
    <source>
        <dbReference type="Pfam" id="PF04775"/>
    </source>
</evidence>
<dbReference type="InterPro" id="IPR042490">
    <property type="entry name" value="Thio_Ohase/BAAT_N"/>
</dbReference>
<dbReference type="GO" id="GO:0006637">
    <property type="term" value="P:acyl-CoA metabolic process"/>
    <property type="evidence" value="ECO:0007669"/>
    <property type="project" value="TreeGrafter"/>
</dbReference>
<dbReference type="InterPro" id="IPR014940">
    <property type="entry name" value="BAAT_C"/>
</dbReference>
<name>A0A5C5UT44_9CORY</name>
<organism evidence="3 4">
    <name type="scientific">Corynebacterium canis</name>
    <dbReference type="NCBI Taxonomy" id="679663"/>
    <lineage>
        <taxon>Bacteria</taxon>
        <taxon>Bacillati</taxon>
        <taxon>Actinomycetota</taxon>
        <taxon>Actinomycetes</taxon>
        <taxon>Mycobacteriales</taxon>
        <taxon>Corynebacteriaceae</taxon>
        <taxon>Corynebacterium</taxon>
    </lineage>
</organism>
<evidence type="ECO:0000313" key="3">
    <source>
        <dbReference type="EMBL" id="TWT28565.1"/>
    </source>
</evidence>
<evidence type="ECO:0000259" key="2">
    <source>
        <dbReference type="Pfam" id="PF08840"/>
    </source>
</evidence>
<dbReference type="RefSeq" id="WP_146323651.1">
    <property type="nucleotide sequence ID" value="NZ_BAABLR010000014.1"/>
</dbReference>
<dbReference type="EMBL" id="VOHM01000004">
    <property type="protein sequence ID" value="TWT28565.1"/>
    <property type="molecule type" value="Genomic_DNA"/>
</dbReference>
<dbReference type="InterPro" id="IPR006862">
    <property type="entry name" value="Thio_Ohase/aa_AcTrfase"/>
</dbReference>
<feature type="domain" description="BAAT/Acyl-CoA thioester hydrolase C-terminal" evidence="2">
    <location>
        <begin position="263"/>
        <end position="368"/>
    </location>
</feature>
<dbReference type="PANTHER" id="PTHR10824:SF36">
    <property type="entry name" value="ACYL-COA THIOESTERASE 17-RELATED"/>
    <property type="match status" value="1"/>
</dbReference>
<evidence type="ECO:0000313" key="4">
    <source>
        <dbReference type="Proteomes" id="UP000320791"/>
    </source>
</evidence>
<dbReference type="Proteomes" id="UP000320791">
    <property type="component" value="Unassembled WGS sequence"/>
</dbReference>
<dbReference type="Pfam" id="PF04775">
    <property type="entry name" value="Bile_Hydr_Trans"/>
    <property type="match status" value="1"/>
</dbReference>
<dbReference type="OrthoDB" id="4396520at2"/>
<dbReference type="Gene3D" id="2.60.40.2240">
    <property type="entry name" value="Acyl-CoA thioester hydrolase/BAAT N-terminal domain"/>
    <property type="match status" value="1"/>
</dbReference>
<protein>
    <submittedName>
        <fullName evidence="3">Uncharacterized protein</fullName>
    </submittedName>
</protein>
<dbReference type="Pfam" id="PF08840">
    <property type="entry name" value="BAAT_C"/>
    <property type="match status" value="1"/>
</dbReference>
<dbReference type="GO" id="GO:0006631">
    <property type="term" value="P:fatty acid metabolic process"/>
    <property type="evidence" value="ECO:0007669"/>
    <property type="project" value="TreeGrafter"/>
</dbReference>
<keyword evidence="4" id="KW-1185">Reference proteome</keyword>
<sequence length="378" mass="40015">MELDVKAVSGINTPLYLRVTDLRPNERVRVSVSTVDSHRQPWSTDQAFRANELGVVDLATSLPESAQWEPAHSLGILWSMRPDSAGLGEDDVSAFDLNGLSPIHLNVRVRIKGEGLGSLLQRTIARNAHQFDGPCGPAFHTKRGPGVILLIDAPASTNSASAAALAHHGFATMYATSTPSAAELERFHRSEFVDATVPLALVAHGRACTKAFELAAAHPELIGPVVAHSPSDVAFPNPSRQEFRRTKLTGKPADLAGFHAAHRAQATPIDVAGMTGPLLVTAGTEDAVWDGVGMAGALAEKAEAMGVETFLVAYSGAGHMCGYPFAFPGLPTATVMRDHGHRIRVGGSIDANGRAAQISRQQVISFLASSYDMPVTTL</sequence>
<dbReference type="SUPFAM" id="SSF53474">
    <property type="entry name" value="alpha/beta-Hydrolases"/>
    <property type="match status" value="1"/>
</dbReference>
<dbReference type="InterPro" id="IPR029058">
    <property type="entry name" value="AB_hydrolase_fold"/>
</dbReference>
<comment type="caution">
    <text evidence="3">The sequence shown here is derived from an EMBL/GenBank/DDBJ whole genome shotgun (WGS) entry which is preliminary data.</text>
</comment>